<dbReference type="PANTHER" id="PTHR21068">
    <property type="entry name" value="SPARTIN"/>
    <property type="match status" value="1"/>
</dbReference>
<dbReference type="PROSITE" id="PS50003">
    <property type="entry name" value="PH_DOMAIN"/>
    <property type="match status" value="1"/>
</dbReference>
<dbReference type="Gene3D" id="2.30.29.30">
    <property type="entry name" value="Pleckstrin-homology domain (PH domain)/Phosphotyrosine-binding domain (PTB)"/>
    <property type="match status" value="1"/>
</dbReference>
<feature type="compositionally biased region" description="Low complexity" evidence="1">
    <location>
        <begin position="99"/>
        <end position="108"/>
    </location>
</feature>
<feature type="compositionally biased region" description="Pro residues" evidence="1">
    <location>
        <begin position="126"/>
        <end position="171"/>
    </location>
</feature>
<gene>
    <name evidence="3" type="ORF">DLAC_07168</name>
</gene>
<dbReference type="InParanoid" id="A0A151ZDB0"/>
<feature type="region of interest" description="Disordered" evidence="1">
    <location>
        <begin position="418"/>
        <end position="441"/>
    </location>
</feature>
<reference evidence="3 4" key="1">
    <citation type="submission" date="2015-12" db="EMBL/GenBank/DDBJ databases">
        <title>Dictyostelia acquired genes for synthesis and detection of signals that induce cell-type specialization by lateral gene transfer from prokaryotes.</title>
        <authorList>
            <person name="Gloeckner G."/>
            <person name="Schaap P."/>
        </authorList>
    </citation>
    <scope>NUCLEOTIDE SEQUENCE [LARGE SCALE GENOMIC DNA]</scope>
    <source>
        <strain evidence="3 4">TK</strain>
    </source>
</reference>
<dbReference type="PANTHER" id="PTHR21068:SF48">
    <property type="entry name" value="PH DOMAIN-CONTAINING PROTEIN"/>
    <property type="match status" value="1"/>
</dbReference>
<dbReference type="Pfam" id="PF00169">
    <property type="entry name" value="PH"/>
    <property type="match status" value="1"/>
</dbReference>
<dbReference type="Proteomes" id="UP000076078">
    <property type="component" value="Unassembled WGS sequence"/>
</dbReference>
<dbReference type="SUPFAM" id="SSF50729">
    <property type="entry name" value="PH domain-like"/>
    <property type="match status" value="1"/>
</dbReference>
<feature type="compositionally biased region" description="Low complexity" evidence="1">
    <location>
        <begin position="38"/>
        <end position="51"/>
    </location>
</feature>
<dbReference type="GO" id="GO:0005886">
    <property type="term" value="C:plasma membrane"/>
    <property type="evidence" value="ECO:0007669"/>
    <property type="project" value="TreeGrafter"/>
</dbReference>
<dbReference type="InterPro" id="IPR001849">
    <property type="entry name" value="PH_domain"/>
</dbReference>
<proteinExistence type="predicted"/>
<name>A0A151ZDB0_TIELA</name>
<dbReference type="STRING" id="361077.A0A151ZDB0"/>
<accession>A0A151ZDB0</accession>
<dbReference type="InterPro" id="IPR009686">
    <property type="entry name" value="Senescence/spartin_C"/>
</dbReference>
<feature type="region of interest" description="Disordered" evidence="1">
    <location>
        <begin position="1"/>
        <end position="198"/>
    </location>
</feature>
<feature type="compositionally biased region" description="Polar residues" evidence="1">
    <location>
        <begin position="173"/>
        <end position="190"/>
    </location>
</feature>
<evidence type="ECO:0000313" key="3">
    <source>
        <dbReference type="EMBL" id="KYQ91930.1"/>
    </source>
</evidence>
<evidence type="ECO:0000259" key="2">
    <source>
        <dbReference type="PROSITE" id="PS50003"/>
    </source>
</evidence>
<dbReference type="FunCoup" id="A0A151ZDB0">
    <property type="interactions" value="51"/>
</dbReference>
<feature type="compositionally biased region" description="Basic and acidic residues" evidence="1">
    <location>
        <begin position="1"/>
        <end position="27"/>
    </location>
</feature>
<sequence>MKKFVDNSKESISNLKDKKKDKDDHHNHTSSSGADKPVVVSSQSSVTTTSSYKGSNEAPTVHTSYISKNNNDQSNGYTYSSQPTNYPYQQQPPPPSRPSQPTNQQYQQGPPPPPPSRTSQPTYQQGPPPPTPTRPVGPPPPPTHNQQGPPPPPSRGTQPPPPTRPVGPPPTSHTGNSGQPVSLSKSNQGVNLEKSQDGASIGNLTRSFKEQTQIVDTHSKIALNSIGVNTHDGMIKANIPVLHLVDRGFISTIQYTETILEISNCKLKSLELGQKKDTLFKKERLVVYKTIQEEIIIIQIGDVYIYTNVQEKPSFRPEPYHYIIGDNYGSLFMLKLSDETDRESIEKLEVLLMYYTTFYRVPVKEQFKDSTAQKIDKTSTKVESGSMAVNKGLISAGTYFAKGAAKAGDVYKNNTKKYEGPEMTEEQKRELEDPNSSYNKSNQTTQKFVQGTASVQKGIVKGFGFVGSKVTETYHKTDHYKEKEEKRKQHEAIHGKDEKKEAGASAAGTGVNAFKNVWSGLEEGVLISARGVRDASVDAKKHTHGEFEAEKSKKTWNSAGDVTVSMVNVVSIMSATWIKASLYAAAGALSYDPNAVQALSGAYWKGGWVSVKTDLLSGSGWQTRWMILRNPTLAIYHSSKDPYDKPLEFWYLNTVKSIEKLSLDRAQKPYAFEIKTSGGSIFLSMNTGDVDYSEEPLGEPNPDNELYQWINSILTVSAYIGELEPPKNEKKSSK</sequence>
<organism evidence="3 4">
    <name type="scientific">Tieghemostelium lacteum</name>
    <name type="common">Slime mold</name>
    <name type="synonym">Dictyostelium lacteum</name>
    <dbReference type="NCBI Taxonomy" id="361077"/>
    <lineage>
        <taxon>Eukaryota</taxon>
        <taxon>Amoebozoa</taxon>
        <taxon>Evosea</taxon>
        <taxon>Eumycetozoa</taxon>
        <taxon>Dictyostelia</taxon>
        <taxon>Dictyosteliales</taxon>
        <taxon>Raperosteliaceae</taxon>
        <taxon>Tieghemostelium</taxon>
    </lineage>
</organism>
<feature type="compositionally biased region" description="Low complexity" evidence="1">
    <location>
        <begin position="80"/>
        <end position="89"/>
    </location>
</feature>
<keyword evidence="4" id="KW-1185">Reference proteome</keyword>
<feature type="compositionally biased region" description="Polar residues" evidence="1">
    <location>
        <begin position="52"/>
        <end position="79"/>
    </location>
</feature>
<feature type="domain" description="PH" evidence="2">
    <location>
        <begin position="602"/>
        <end position="718"/>
    </location>
</feature>
<dbReference type="GO" id="GO:0051301">
    <property type="term" value="P:cell division"/>
    <property type="evidence" value="ECO:0007669"/>
    <property type="project" value="TreeGrafter"/>
</dbReference>
<dbReference type="OrthoDB" id="19195at2759"/>
<evidence type="ECO:0000313" key="4">
    <source>
        <dbReference type="Proteomes" id="UP000076078"/>
    </source>
</evidence>
<evidence type="ECO:0000256" key="1">
    <source>
        <dbReference type="SAM" id="MobiDB-lite"/>
    </source>
</evidence>
<feature type="compositionally biased region" description="Basic and acidic residues" evidence="1">
    <location>
        <begin position="478"/>
        <end position="502"/>
    </location>
</feature>
<dbReference type="EMBL" id="LODT01000032">
    <property type="protein sequence ID" value="KYQ91930.1"/>
    <property type="molecule type" value="Genomic_DNA"/>
</dbReference>
<dbReference type="SMART" id="SM00233">
    <property type="entry name" value="PH"/>
    <property type="match status" value="1"/>
</dbReference>
<dbReference type="InterPro" id="IPR011993">
    <property type="entry name" value="PH-like_dom_sf"/>
</dbReference>
<dbReference type="Pfam" id="PF06911">
    <property type="entry name" value="Senescence"/>
    <property type="match status" value="1"/>
</dbReference>
<dbReference type="OMA" id="KYEGPEM"/>
<dbReference type="InterPro" id="IPR045036">
    <property type="entry name" value="Spartin-like"/>
</dbReference>
<feature type="compositionally biased region" description="Basic and acidic residues" evidence="1">
    <location>
        <begin position="418"/>
        <end position="432"/>
    </location>
</feature>
<dbReference type="AlphaFoldDB" id="A0A151ZDB0"/>
<protein>
    <recommendedName>
        <fullName evidence="2">PH domain-containing protein</fullName>
    </recommendedName>
</protein>
<feature type="region of interest" description="Disordered" evidence="1">
    <location>
        <begin position="478"/>
        <end position="504"/>
    </location>
</feature>
<comment type="caution">
    <text evidence="3">The sequence shown here is derived from an EMBL/GenBank/DDBJ whole genome shotgun (WGS) entry which is preliminary data.</text>
</comment>